<organism evidence="1 2">
    <name type="scientific">Secundilactobacillus odoratitofui DSM 19909 = JCM 15043</name>
    <dbReference type="NCBI Taxonomy" id="1423776"/>
    <lineage>
        <taxon>Bacteria</taxon>
        <taxon>Bacillati</taxon>
        <taxon>Bacillota</taxon>
        <taxon>Bacilli</taxon>
        <taxon>Lactobacillales</taxon>
        <taxon>Lactobacillaceae</taxon>
        <taxon>Secundilactobacillus</taxon>
    </lineage>
</organism>
<evidence type="ECO:0000313" key="2">
    <source>
        <dbReference type="Proteomes" id="UP000051160"/>
    </source>
</evidence>
<accession>A0A0R1LPF5</accession>
<reference evidence="1 2" key="1">
    <citation type="journal article" date="2015" name="Genome Announc.">
        <title>Expanding the biotechnology potential of lactobacilli through comparative genomics of 213 strains and associated genera.</title>
        <authorList>
            <person name="Sun Z."/>
            <person name="Harris H.M."/>
            <person name="McCann A."/>
            <person name="Guo C."/>
            <person name="Argimon S."/>
            <person name="Zhang W."/>
            <person name="Yang X."/>
            <person name="Jeffery I.B."/>
            <person name="Cooney J.C."/>
            <person name="Kagawa T.F."/>
            <person name="Liu W."/>
            <person name="Song Y."/>
            <person name="Salvetti E."/>
            <person name="Wrobel A."/>
            <person name="Rasinkangas P."/>
            <person name="Parkhill J."/>
            <person name="Rea M.C."/>
            <person name="O'Sullivan O."/>
            <person name="Ritari J."/>
            <person name="Douillard F.P."/>
            <person name="Paul Ross R."/>
            <person name="Yang R."/>
            <person name="Briner A.E."/>
            <person name="Felis G.E."/>
            <person name="de Vos W.M."/>
            <person name="Barrangou R."/>
            <person name="Klaenhammer T.R."/>
            <person name="Caufield P.W."/>
            <person name="Cui Y."/>
            <person name="Zhang H."/>
            <person name="O'Toole P.W."/>
        </authorList>
    </citation>
    <scope>NUCLEOTIDE SEQUENCE [LARGE SCALE GENOMIC DNA]</scope>
    <source>
        <strain evidence="1 2">DSM 19909</strain>
    </source>
</reference>
<dbReference type="Proteomes" id="UP000051160">
    <property type="component" value="Unassembled WGS sequence"/>
</dbReference>
<protein>
    <submittedName>
        <fullName evidence="1">Uncharacterized protein</fullName>
    </submittedName>
</protein>
<dbReference type="STRING" id="1423776.FD04_GL001667"/>
<name>A0A0R1LPF5_9LACO</name>
<sequence>MATLYQTERTIINELIDSGVFTSTITSETKRGQKLAVYALQKPATQQRINATFKTMFGEAPQNFQENLLFLSGAESLTAVEIHVLLATCKAVINAPELQGVTADRVIACVSLVTTVNSEVTEIDERKVRKLITKLFVDRFKLFTVDRPVESEEETVSEVEEYWDVVPDFTNFVECLVGWLRADRTKQDLTDIQRVNRHLLQHRYLDAKQFPDLWVTLTQNKIAIESQWRELQRFYLECGDQYALLLDDFRKPSESRQFYAAIRVAQSLGSGLPIAKYHHRIKTVWQQLYPDATFNLSLVKKTITDAALATEVNGYVVATPLAKRYVIPTKKEN</sequence>
<dbReference type="EMBL" id="AZEE01000029">
    <property type="protein sequence ID" value="KRK97631.1"/>
    <property type="molecule type" value="Genomic_DNA"/>
</dbReference>
<dbReference type="OrthoDB" id="2327735at2"/>
<dbReference type="AlphaFoldDB" id="A0A0R1LPF5"/>
<proteinExistence type="predicted"/>
<dbReference type="PATRIC" id="fig|1423776.4.peg.1688"/>
<dbReference type="RefSeq" id="WP_056948586.1">
    <property type="nucleotide sequence ID" value="NZ_AZEE01000029.1"/>
</dbReference>
<keyword evidence="2" id="KW-1185">Reference proteome</keyword>
<evidence type="ECO:0000313" key="1">
    <source>
        <dbReference type="EMBL" id="KRK97631.1"/>
    </source>
</evidence>
<comment type="caution">
    <text evidence="1">The sequence shown here is derived from an EMBL/GenBank/DDBJ whole genome shotgun (WGS) entry which is preliminary data.</text>
</comment>
<gene>
    <name evidence="1" type="ORF">FD04_GL001667</name>
</gene>